<evidence type="ECO:0000313" key="5">
    <source>
        <dbReference type="Proteomes" id="UP000734271"/>
    </source>
</evidence>
<dbReference type="InterPro" id="IPR036291">
    <property type="entry name" value="NAD(P)-bd_dom_sf"/>
</dbReference>
<keyword evidence="2" id="KW-0520">NAD</keyword>
<dbReference type="PANTHER" id="PTHR10996">
    <property type="entry name" value="2-HYDROXYACID DEHYDROGENASE-RELATED"/>
    <property type="match status" value="1"/>
</dbReference>
<comment type="caution">
    <text evidence="4">The sequence shown here is derived from an EMBL/GenBank/DDBJ whole genome shotgun (WGS) entry which is preliminary data.</text>
</comment>
<feature type="domain" description="D-isomer specific 2-hydroxyacid dehydrogenase NAD-binding" evidence="3">
    <location>
        <begin position="114"/>
        <end position="288"/>
    </location>
</feature>
<evidence type="ECO:0000313" key="4">
    <source>
        <dbReference type="EMBL" id="MBZ2386963.1"/>
    </source>
</evidence>
<gene>
    <name evidence="4" type="ORF">K8P03_06675</name>
</gene>
<dbReference type="RefSeq" id="WP_223419631.1">
    <property type="nucleotide sequence ID" value="NZ_JAIPME010000002.1"/>
</dbReference>
<dbReference type="EMBL" id="JAIPME010000002">
    <property type="protein sequence ID" value="MBZ2386963.1"/>
    <property type="molecule type" value="Genomic_DNA"/>
</dbReference>
<evidence type="ECO:0000256" key="2">
    <source>
        <dbReference type="ARBA" id="ARBA00023027"/>
    </source>
</evidence>
<dbReference type="SUPFAM" id="SSF51735">
    <property type="entry name" value="NAD(P)-binding Rossmann-fold domains"/>
    <property type="match status" value="1"/>
</dbReference>
<dbReference type="SUPFAM" id="SSF52283">
    <property type="entry name" value="Formate/glycerate dehydrogenase catalytic domain-like"/>
    <property type="match status" value="1"/>
</dbReference>
<dbReference type="Proteomes" id="UP000734271">
    <property type="component" value="Unassembled WGS sequence"/>
</dbReference>
<organism evidence="4 5">
    <name type="scientific">Anaerococcus murdochii</name>
    <dbReference type="NCBI Taxonomy" id="411577"/>
    <lineage>
        <taxon>Bacteria</taxon>
        <taxon>Bacillati</taxon>
        <taxon>Bacillota</taxon>
        <taxon>Tissierellia</taxon>
        <taxon>Tissierellales</taxon>
        <taxon>Peptoniphilaceae</taxon>
        <taxon>Anaerococcus</taxon>
    </lineage>
</organism>
<sequence length="328" mass="37736">MKAVFLLDEDNYNIIYSEECIKKISEKVEILGRYDSIDEACDLSDVDFVFSGWGAVPMDKKALQAMPKLKVVFYGAGSIKKVQTEEMWNKPVRITSASTANAIPVAQYTTSLIQLLLKDFFTLTRKVKENRQNKMDVYRLTDGFYKRKIGIISYSKIGKEVIKNLQYLSENEIYVYDPFYDENFFKERNLIKSSLEEIFEKCDVVSLHSPLLKETEGMIKYQHFSKMKKNAAFINTARGKIINTDDLIKALNERTDLTAILDVSDPEPLEKDSALYDMDNVILSPHIAGSLGNETLLMGELMYEELERYIESGDLKYEISREAFLRMA</sequence>
<keyword evidence="5" id="KW-1185">Reference proteome</keyword>
<protein>
    <submittedName>
        <fullName evidence="4">Hydroxyacid dehydrogenase</fullName>
    </submittedName>
</protein>
<keyword evidence="1" id="KW-0560">Oxidoreductase</keyword>
<reference evidence="4 5" key="1">
    <citation type="submission" date="2021-08" db="EMBL/GenBank/DDBJ databases">
        <title>FDA dAtabase for Regulatory Grade micrObial Sequences (FDA-ARGOS): Supporting development and validation of Infectious Disease Dx tests.</title>
        <authorList>
            <person name="Sproer C."/>
            <person name="Gronow S."/>
            <person name="Severitt S."/>
            <person name="Schroder I."/>
            <person name="Tallon L."/>
            <person name="Sadzewicz L."/>
            <person name="Zhao X."/>
            <person name="Boylan J."/>
            <person name="Ott S."/>
            <person name="Bowen H."/>
            <person name="Vavikolanu K."/>
            <person name="Hazen T."/>
            <person name="Aluvathingal J."/>
            <person name="Nadendla S."/>
            <person name="Lowell S."/>
            <person name="Myers T."/>
            <person name="Yan Y."/>
            <person name="Sichtig H."/>
        </authorList>
    </citation>
    <scope>NUCLEOTIDE SEQUENCE [LARGE SCALE GENOMIC DNA]</scope>
    <source>
        <strain evidence="4 5">FDAARGOS_1460</strain>
    </source>
</reference>
<dbReference type="CDD" id="cd12167">
    <property type="entry name" value="2-Hacid_dh_8"/>
    <property type="match status" value="1"/>
</dbReference>
<evidence type="ECO:0000256" key="1">
    <source>
        <dbReference type="ARBA" id="ARBA00023002"/>
    </source>
</evidence>
<proteinExistence type="predicted"/>
<dbReference type="Gene3D" id="3.40.50.720">
    <property type="entry name" value="NAD(P)-binding Rossmann-like Domain"/>
    <property type="match status" value="2"/>
</dbReference>
<name>A0ABS7SZI4_9FIRM</name>
<dbReference type="Pfam" id="PF02826">
    <property type="entry name" value="2-Hacid_dh_C"/>
    <property type="match status" value="1"/>
</dbReference>
<dbReference type="InterPro" id="IPR006140">
    <property type="entry name" value="D-isomer_DH_NAD-bd"/>
</dbReference>
<accession>A0ABS7SZI4</accession>
<evidence type="ECO:0000259" key="3">
    <source>
        <dbReference type="Pfam" id="PF02826"/>
    </source>
</evidence>
<dbReference type="PANTHER" id="PTHR10996:SF178">
    <property type="entry name" value="2-HYDROXYACID DEHYDROGENASE YGL185C-RELATED"/>
    <property type="match status" value="1"/>
</dbReference>
<dbReference type="InterPro" id="IPR050223">
    <property type="entry name" value="D-isomer_2-hydroxyacid_DH"/>
</dbReference>